<protein>
    <submittedName>
        <fullName evidence="2">KINESIN-LIKE PROTEIN KLP-3</fullName>
    </submittedName>
</protein>
<accession>A0A9Q0ZB10</accession>
<name>A0A9Q0ZB10_9ROSI</name>
<reference evidence="2" key="1">
    <citation type="submission" date="2022-11" db="EMBL/GenBank/DDBJ databases">
        <authorList>
            <person name="Hyden B.L."/>
            <person name="Feng K."/>
            <person name="Yates T."/>
            <person name="Jawdy S."/>
            <person name="Smart L.B."/>
            <person name="Muchero W."/>
        </authorList>
    </citation>
    <scope>NUCLEOTIDE SEQUENCE</scope>
    <source>
        <tissue evidence="2">Shoot tip</tissue>
    </source>
</reference>
<feature type="compositionally biased region" description="Polar residues" evidence="1">
    <location>
        <begin position="65"/>
        <end position="75"/>
    </location>
</feature>
<evidence type="ECO:0000313" key="3">
    <source>
        <dbReference type="Proteomes" id="UP001151752"/>
    </source>
</evidence>
<evidence type="ECO:0000313" key="2">
    <source>
        <dbReference type="EMBL" id="KAJ6727890.1"/>
    </source>
</evidence>
<organism evidence="2 3">
    <name type="scientific">Salix koriyanagi</name>
    <dbReference type="NCBI Taxonomy" id="2511006"/>
    <lineage>
        <taxon>Eukaryota</taxon>
        <taxon>Viridiplantae</taxon>
        <taxon>Streptophyta</taxon>
        <taxon>Embryophyta</taxon>
        <taxon>Tracheophyta</taxon>
        <taxon>Spermatophyta</taxon>
        <taxon>Magnoliopsida</taxon>
        <taxon>eudicotyledons</taxon>
        <taxon>Gunneridae</taxon>
        <taxon>Pentapetalae</taxon>
        <taxon>rosids</taxon>
        <taxon>fabids</taxon>
        <taxon>Malpighiales</taxon>
        <taxon>Salicaceae</taxon>
        <taxon>Saliceae</taxon>
        <taxon>Salix</taxon>
    </lineage>
</organism>
<sequence>MWTPKIAEQQQQQQMKQQHQDEQIIAPPRPPLANRILGSKKNFDEPVNGGALNKEHINLTQPLKGNTNSEGSETNCLPEHTQCDSPREIRYGSKRISTMLKRSLQKKGNMKSPLQQHMRRGGINVGMEKVRVSIGSRGRIAHRVLLGNGRRTGMREAQQKQMPGEKERRWNSGTVARTPI</sequence>
<feature type="compositionally biased region" description="Polar residues" evidence="1">
    <location>
        <begin position="171"/>
        <end position="180"/>
    </location>
</feature>
<feature type="region of interest" description="Disordered" evidence="1">
    <location>
        <begin position="153"/>
        <end position="180"/>
    </location>
</feature>
<feature type="region of interest" description="Disordered" evidence="1">
    <location>
        <begin position="1"/>
        <end position="23"/>
    </location>
</feature>
<gene>
    <name evidence="2" type="ORF">OIU74_006019</name>
</gene>
<evidence type="ECO:0000256" key="1">
    <source>
        <dbReference type="SAM" id="MobiDB-lite"/>
    </source>
</evidence>
<proteinExistence type="predicted"/>
<dbReference type="Proteomes" id="UP001151752">
    <property type="component" value="Chromosome 11"/>
</dbReference>
<feature type="compositionally biased region" description="Basic and acidic residues" evidence="1">
    <location>
        <begin position="153"/>
        <end position="170"/>
    </location>
</feature>
<dbReference type="EMBL" id="JAPFFM010000012">
    <property type="protein sequence ID" value="KAJ6727890.1"/>
    <property type="molecule type" value="Genomic_DNA"/>
</dbReference>
<feature type="region of interest" description="Disordered" evidence="1">
    <location>
        <begin position="65"/>
        <end position="84"/>
    </location>
</feature>
<reference evidence="2" key="2">
    <citation type="journal article" date="2023" name="Int. J. Mol. Sci.">
        <title>De Novo Assembly and Annotation of 11 Diverse Shrub Willow (Salix) Genomes Reveals Novel Gene Organization in Sex-Linked Regions.</title>
        <authorList>
            <person name="Hyden B."/>
            <person name="Feng K."/>
            <person name="Yates T.B."/>
            <person name="Jawdy S."/>
            <person name="Cereghino C."/>
            <person name="Smart L.B."/>
            <person name="Muchero W."/>
        </authorList>
    </citation>
    <scope>NUCLEOTIDE SEQUENCE</scope>
    <source>
        <tissue evidence="2">Shoot tip</tissue>
    </source>
</reference>
<comment type="caution">
    <text evidence="2">The sequence shown here is derived from an EMBL/GenBank/DDBJ whole genome shotgun (WGS) entry which is preliminary data.</text>
</comment>
<dbReference type="AlphaFoldDB" id="A0A9Q0ZB10"/>
<keyword evidence="3" id="KW-1185">Reference proteome</keyword>